<evidence type="ECO:0000256" key="2">
    <source>
        <dbReference type="ARBA" id="ARBA00023122"/>
    </source>
</evidence>
<protein>
    <submittedName>
        <fullName evidence="6">CBS domain-containing protein</fullName>
    </submittedName>
</protein>
<dbReference type="InterPro" id="IPR000644">
    <property type="entry name" value="CBS_dom"/>
</dbReference>
<evidence type="ECO:0000313" key="6">
    <source>
        <dbReference type="EMBL" id="HEC56648.1"/>
    </source>
</evidence>
<dbReference type="EMBL" id="DRIE01000033">
    <property type="protein sequence ID" value="HEC56648.1"/>
    <property type="molecule type" value="Genomic_DNA"/>
</dbReference>
<comment type="caution">
    <text evidence="6">The sequence shown here is derived from an EMBL/GenBank/DDBJ whole genome shotgun (WGS) entry which is preliminary data.</text>
</comment>
<dbReference type="PANTHER" id="PTHR43080:SF2">
    <property type="entry name" value="CBS DOMAIN-CONTAINING PROTEIN"/>
    <property type="match status" value="1"/>
</dbReference>
<dbReference type="Gene3D" id="3.10.580.10">
    <property type="entry name" value="CBS-domain"/>
    <property type="match status" value="2"/>
</dbReference>
<keyword evidence="1" id="KW-0028">Amino-acid biosynthesis</keyword>
<dbReference type="PROSITE" id="PS51371">
    <property type="entry name" value="CBS"/>
    <property type="match status" value="4"/>
</dbReference>
<dbReference type="SUPFAM" id="SSF54631">
    <property type="entry name" value="CBS-domain pair"/>
    <property type="match status" value="2"/>
</dbReference>
<feature type="domain" description="CBS" evidence="5">
    <location>
        <begin position="19"/>
        <end position="80"/>
    </location>
</feature>
<proteinExistence type="predicted"/>
<keyword evidence="3" id="KW-0486">Methionine biosynthesis</keyword>
<dbReference type="GO" id="GO:0009086">
    <property type="term" value="P:methionine biosynthetic process"/>
    <property type="evidence" value="ECO:0007669"/>
    <property type="project" value="UniProtKB-KW"/>
</dbReference>
<organism evidence="6">
    <name type="scientific">Candidatus Syntropharchaeum butanivorans</name>
    <dbReference type="NCBI Taxonomy" id="1839936"/>
    <lineage>
        <taxon>Archaea</taxon>
        <taxon>Methanobacteriati</taxon>
        <taxon>Methanobacteriota</taxon>
        <taxon>Stenosarchaea group</taxon>
        <taxon>Methanomicrobia</taxon>
        <taxon>Methanosarcinales</taxon>
        <taxon>ANME-2 cluster</taxon>
        <taxon>Candidatus Syntropharchaeum</taxon>
    </lineage>
</organism>
<sequence>MRPAVKRCVNEVRGYGVGIKEIAGRAISLREDEYLTKARQIIRDNEFRVLPVVDENEMLLGVITDEDVLKLSATKSNVTVKGFIREVHAADIDEDLHSLARRMIEDEVDEIPVTENGRLVGILNLRDILRAIPYRRSDKLIGSIMTRKVKTLRPDDPITIAVSNMAEYGYSGFPVLDDKGKLVGIVTRRDLIRARSKVGKEHPPPAVKSVMTTTIHAVSPDTRVHEAVEMMLKFDIGRLPVTEDGKLIGIVDRYDLIKAVIE</sequence>
<dbReference type="InterPro" id="IPR051257">
    <property type="entry name" value="Diverse_CBS-Domain"/>
</dbReference>
<dbReference type="InterPro" id="IPR046342">
    <property type="entry name" value="CBS_dom_sf"/>
</dbReference>
<gene>
    <name evidence="6" type="ORF">ENI32_02000</name>
</gene>
<accession>A0A7J2RZJ5</accession>
<dbReference type="AlphaFoldDB" id="A0A7J2RZJ5"/>
<dbReference type="Proteomes" id="UP000885936">
    <property type="component" value="Unassembled WGS sequence"/>
</dbReference>
<feature type="domain" description="CBS" evidence="5">
    <location>
        <begin position="145"/>
        <end position="204"/>
    </location>
</feature>
<keyword evidence="2 4" id="KW-0129">CBS domain</keyword>
<feature type="domain" description="CBS" evidence="5">
    <location>
        <begin position="211"/>
        <end position="262"/>
    </location>
</feature>
<evidence type="ECO:0000256" key="4">
    <source>
        <dbReference type="PROSITE-ProRule" id="PRU00703"/>
    </source>
</evidence>
<evidence type="ECO:0000256" key="3">
    <source>
        <dbReference type="ARBA" id="ARBA00023167"/>
    </source>
</evidence>
<dbReference type="PANTHER" id="PTHR43080">
    <property type="entry name" value="CBS DOMAIN-CONTAINING PROTEIN CBSX3, MITOCHONDRIAL"/>
    <property type="match status" value="1"/>
</dbReference>
<reference evidence="6" key="1">
    <citation type="journal article" date="2020" name="mSystems">
        <title>Genome- and Community-Level Interaction Insights into Carbon Utilization and Element Cycling Functions of Hydrothermarchaeota in Hydrothermal Sediment.</title>
        <authorList>
            <person name="Zhou Z."/>
            <person name="Liu Y."/>
            <person name="Xu W."/>
            <person name="Pan J."/>
            <person name="Luo Z.H."/>
            <person name="Li M."/>
        </authorList>
    </citation>
    <scope>NUCLEOTIDE SEQUENCE [LARGE SCALE GENOMIC DNA]</scope>
    <source>
        <strain evidence="6">HyVt-386</strain>
    </source>
</reference>
<name>A0A7J2RZJ5_9EURY</name>
<dbReference type="Pfam" id="PF00571">
    <property type="entry name" value="CBS"/>
    <property type="match status" value="4"/>
</dbReference>
<evidence type="ECO:0000256" key="1">
    <source>
        <dbReference type="ARBA" id="ARBA00022605"/>
    </source>
</evidence>
<dbReference type="SMART" id="SM00116">
    <property type="entry name" value="CBS"/>
    <property type="match status" value="4"/>
</dbReference>
<feature type="domain" description="CBS" evidence="5">
    <location>
        <begin position="83"/>
        <end position="139"/>
    </location>
</feature>
<evidence type="ECO:0000259" key="5">
    <source>
        <dbReference type="PROSITE" id="PS51371"/>
    </source>
</evidence>